<dbReference type="EMBL" id="JAKNHQ010000005">
    <property type="protein sequence ID" value="MCG4610364.1"/>
    <property type="molecule type" value="Genomic_DNA"/>
</dbReference>
<comment type="caution">
    <text evidence="1">The sequence shown here is derived from an EMBL/GenBank/DDBJ whole genome shotgun (WGS) entry which is preliminary data.</text>
</comment>
<protein>
    <submittedName>
        <fullName evidence="1">Uncharacterized protein</fullName>
    </submittedName>
</protein>
<organism evidence="1 2">
    <name type="scientific">Anaeromassilibacillus senegalensis</name>
    <dbReference type="NCBI Taxonomy" id="1673717"/>
    <lineage>
        <taxon>Bacteria</taxon>
        <taxon>Bacillati</taxon>
        <taxon>Bacillota</taxon>
        <taxon>Clostridia</taxon>
        <taxon>Eubacteriales</taxon>
        <taxon>Acutalibacteraceae</taxon>
        <taxon>Anaeromassilibacillus</taxon>
    </lineage>
</organism>
<evidence type="ECO:0000313" key="2">
    <source>
        <dbReference type="Proteomes" id="UP001298681"/>
    </source>
</evidence>
<reference evidence="1 2" key="1">
    <citation type="submission" date="2022-01" db="EMBL/GenBank/DDBJ databases">
        <title>Collection of gut derived symbiotic bacterial strains cultured from healthy donors.</title>
        <authorList>
            <person name="Lin H."/>
            <person name="Kohout C."/>
            <person name="Waligurski E."/>
            <person name="Pamer E.G."/>
        </authorList>
    </citation>
    <scope>NUCLEOTIDE SEQUENCE [LARGE SCALE GENOMIC DNA]</scope>
    <source>
        <strain evidence="1 2">DFI.7.58</strain>
    </source>
</reference>
<proteinExistence type="predicted"/>
<accession>A0ABS9MIU5</accession>
<gene>
    <name evidence="1" type="ORF">L0P57_05395</name>
</gene>
<evidence type="ECO:0000313" key="1">
    <source>
        <dbReference type="EMBL" id="MCG4610364.1"/>
    </source>
</evidence>
<sequence length="103" mass="12292">MQDMIKEIVDMDRKAREITDAAQLEKVNSEKEVAERRERIREEYLARARKRIALNEPQERAAAEEEWKSKEAKNREYSQRLDALYKEKGDEWVRTLVARVIGE</sequence>
<dbReference type="RefSeq" id="WP_087232795.1">
    <property type="nucleotide sequence ID" value="NZ_JAKNHQ010000005.1"/>
</dbReference>
<name>A0ABS9MIU5_9FIRM</name>
<keyword evidence="2" id="KW-1185">Reference proteome</keyword>
<dbReference type="Proteomes" id="UP001298681">
    <property type="component" value="Unassembled WGS sequence"/>
</dbReference>